<dbReference type="Pfam" id="PF13432">
    <property type="entry name" value="TPR_16"/>
    <property type="match status" value="2"/>
</dbReference>
<dbReference type="Proteomes" id="UP000029843">
    <property type="component" value="Unassembled WGS sequence"/>
</dbReference>
<organism evidence="2 3">
    <name type="scientific">Colwellia psychrerythraea</name>
    <name type="common">Vibrio psychroerythus</name>
    <dbReference type="NCBI Taxonomy" id="28229"/>
    <lineage>
        <taxon>Bacteria</taxon>
        <taxon>Pseudomonadati</taxon>
        <taxon>Pseudomonadota</taxon>
        <taxon>Gammaproteobacteria</taxon>
        <taxon>Alteromonadales</taxon>
        <taxon>Colwelliaceae</taxon>
        <taxon>Colwellia</taxon>
    </lineage>
</organism>
<dbReference type="Pfam" id="PF13181">
    <property type="entry name" value="TPR_8"/>
    <property type="match status" value="1"/>
</dbReference>
<dbReference type="SMART" id="SM00028">
    <property type="entry name" value="TPR"/>
    <property type="match status" value="9"/>
</dbReference>
<feature type="repeat" description="TPR" evidence="1">
    <location>
        <begin position="801"/>
        <end position="834"/>
    </location>
</feature>
<protein>
    <submittedName>
        <fullName evidence="2">PEP-CTERM system TPR-repeat lipoprotein</fullName>
    </submittedName>
</protein>
<dbReference type="InterPro" id="IPR014266">
    <property type="entry name" value="PEP-CTERM_TPR_PrsT"/>
</dbReference>
<dbReference type="InterPro" id="IPR011990">
    <property type="entry name" value="TPR-like_helical_dom_sf"/>
</dbReference>
<feature type="repeat" description="TPR" evidence="1">
    <location>
        <begin position="467"/>
        <end position="500"/>
    </location>
</feature>
<name>A0A099KR96_COLPS</name>
<comment type="caution">
    <text evidence="2">The sequence shown here is derived from an EMBL/GenBank/DDBJ whole genome shotgun (WGS) entry which is preliminary data.</text>
</comment>
<evidence type="ECO:0000313" key="3">
    <source>
        <dbReference type="Proteomes" id="UP000029843"/>
    </source>
</evidence>
<feature type="repeat" description="TPR" evidence="1">
    <location>
        <begin position="196"/>
        <end position="229"/>
    </location>
</feature>
<dbReference type="NCBIfam" id="TIGR02917">
    <property type="entry name" value="PEP_TPR_lipo"/>
    <property type="match status" value="1"/>
</dbReference>
<keyword evidence="1" id="KW-0802">TPR repeat</keyword>
<dbReference type="PROSITE" id="PS50005">
    <property type="entry name" value="TPR"/>
    <property type="match status" value="3"/>
</dbReference>
<dbReference type="AlphaFoldDB" id="A0A099KR96"/>
<dbReference type="PROSITE" id="PS51257">
    <property type="entry name" value="PROKAR_LIPOPROTEIN"/>
    <property type="match status" value="1"/>
</dbReference>
<keyword evidence="2" id="KW-0449">Lipoprotein</keyword>
<dbReference type="OrthoDB" id="7052525at2"/>
<accession>A0A099KR96</accession>
<dbReference type="PANTHER" id="PTHR12558">
    <property type="entry name" value="CELL DIVISION CYCLE 16,23,27"/>
    <property type="match status" value="1"/>
</dbReference>
<dbReference type="PANTHER" id="PTHR12558:SF13">
    <property type="entry name" value="CELL DIVISION CYCLE PROTEIN 27 HOMOLOG"/>
    <property type="match status" value="1"/>
</dbReference>
<dbReference type="EMBL" id="JQED01000017">
    <property type="protein sequence ID" value="KGJ92730.1"/>
    <property type="molecule type" value="Genomic_DNA"/>
</dbReference>
<evidence type="ECO:0000256" key="1">
    <source>
        <dbReference type="PROSITE-ProRule" id="PRU00339"/>
    </source>
</evidence>
<gene>
    <name evidence="2" type="ORF">ND2E_2978</name>
</gene>
<dbReference type="Pfam" id="PF13431">
    <property type="entry name" value="TPR_17"/>
    <property type="match status" value="1"/>
</dbReference>
<dbReference type="PATRIC" id="fig|28229.4.peg.2021"/>
<dbReference type="InterPro" id="IPR019734">
    <property type="entry name" value="TPR_rpt"/>
</dbReference>
<reference evidence="2 3" key="1">
    <citation type="submission" date="2014-08" db="EMBL/GenBank/DDBJ databases">
        <title>Genomic and Phenotypic Diversity of Colwellia psychrerythraea strains from Disparate Marine Basins.</title>
        <authorList>
            <person name="Techtmann S.M."/>
            <person name="Stelling S.C."/>
            <person name="Utturkar S.M."/>
            <person name="Alshibli N."/>
            <person name="Harris A."/>
            <person name="Brown S.D."/>
            <person name="Hazen T.C."/>
        </authorList>
    </citation>
    <scope>NUCLEOTIDE SEQUENCE [LARGE SCALE GENOMIC DNA]</scope>
    <source>
        <strain evidence="2 3">ND2E</strain>
    </source>
</reference>
<proteinExistence type="predicted"/>
<evidence type="ECO:0000313" key="2">
    <source>
        <dbReference type="EMBL" id="KGJ92730.1"/>
    </source>
</evidence>
<dbReference type="RefSeq" id="WP_033093710.1">
    <property type="nucleotide sequence ID" value="NZ_JQED01000017.1"/>
</dbReference>
<sequence length="914" mass="102453">MKFVNASLYLSVVLAISACGEQVSVESHLENAKSYLNENKVNESIIELKNAIRADTKNAEARFLLGQTYLSLGDGLAAVKELERAQALKFPDNKVLPLLARAYILTDSDSDVIDLSIVAKELAAEERSQYLAYQTLAALRSEQPELAERSVELAQSIAQQSLYSMLALAYFQLSENKYDEVKTLISRILTINPKQVDALMLQGQVSMVTEEYQLAVDSFKQFMVLQPRFAMVQLLLANALLKAGHDEEAEQHADAILATVNNQPFANYIKAMVRFQAQDYAKASEHAEVALSANFNQFNLKLVAGASAFYLKNWQQSYHHLSAIIKYMPNDHQARRMLAVTQLELGLIDEISATIGDFDGTDEVNAQFLSSLSYKLLELGATTEAKKLLTQGEQTRSGNAAHNARQGILKLMMNDLSGIENLQAAVKLNPELVEAELAIAFSALQRGDIPKAKAIADKWKKQYPDKASSFNLLASIAIKEEKYDEAEQALKKSLSLEQDNLFALIEQLRIARMQKNIPVSKNRADYLIAVAPTNNKVLRQYFGVYQNEMALEKLTKAYELEKTDINKAILLSEAMVSLGQFKQAESLLVSLEDTEKLPKRYWQILLLTYKKQQKIEKIQPTLERWLKENPYHIEAVVLLTDSYASQRHYDRALTVIKRGLENHNDNLVLQLIQMQLLLNSKQISPAKSLYKVLEKKDIYDALKQGLLGRILLLEENYVQALPKLTVLYQTYPSSQNAIYLAGAHLGNDDNAKAVQVLEHYLTVEPNNNRIETMLAGLYLKNDSNKAIAVYDDVVKKQPKNVVAHNNLAWLYLEQDNINKALEHAKKAFELAPHIANIVDTYGKVLLGSGDKRAALTYASKASEIAKGKDVDIQLNYVEALIANNRINEAKDLLSKANASTDEQSKKKLELQAQL</sequence>
<dbReference type="SUPFAM" id="SSF48452">
    <property type="entry name" value="TPR-like"/>
    <property type="match status" value="6"/>
</dbReference>
<dbReference type="Gene3D" id="1.25.40.10">
    <property type="entry name" value="Tetratricopeptide repeat domain"/>
    <property type="match status" value="4"/>
</dbReference>